<dbReference type="InterPro" id="IPR029787">
    <property type="entry name" value="Nucleotide_cyclase"/>
</dbReference>
<dbReference type="InterPro" id="IPR050469">
    <property type="entry name" value="Diguanylate_Cyclase"/>
</dbReference>
<feature type="transmembrane region" description="Helical" evidence="3">
    <location>
        <begin position="306"/>
        <end position="323"/>
    </location>
</feature>
<keyword evidence="7" id="KW-1185">Reference proteome</keyword>
<dbReference type="CDD" id="cd01949">
    <property type="entry name" value="GGDEF"/>
    <property type="match status" value="1"/>
</dbReference>
<evidence type="ECO:0000313" key="6">
    <source>
        <dbReference type="EMBL" id="WPU48750.1"/>
    </source>
</evidence>
<dbReference type="InterPro" id="IPR043128">
    <property type="entry name" value="Rev_trsase/Diguanyl_cyclase"/>
</dbReference>
<feature type="transmembrane region" description="Helical" evidence="3">
    <location>
        <begin position="364"/>
        <end position="384"/>
    </location>
</feature>
<gene>
    <name evidence="6" type="ORF">SR933_07615</name>
</gene>
<protein>
    <recommendedName>
        <fullName evidence="1">diguanylate cyclase</fullName>
        <ecNumber evidence="1">2.7.7.65</ecNumber>
    </recommendedName>
</protein>
<feature type="transmembrane region" description="Helical" evidence="3">
    <location>
        <begin position="212"/>
        <end position="231"/>
    </location>
</feature>
<feature type="transmembrane region" description="Helical" evidence="3">
    <location>
        <begin position="283"/>
        <end position="300"/>
    </location>
</feature>
<dbReference type="EMBL" id="CP139472">
    <property type="protein sequence ID" value="WPU48750.1"/>
    <property type="molecule type" value="Genomic_DNA"/>
</dbReference>
<keyword evidence="3" id="KW-0812">Transmembrane</keyword>
<keyword evidence="3" id="KW-0472">Membrane</keyword>
<dbReference type="Pfam" id="PF00990">
    <property type="entry name" value="GGDEF"/>
    <property type="match status" value="1"/>
</dbReference>
<reference evidence="6 7" key="1">
    <citation type="submission" date="2023-11" db="EMBL/GenBank/DDBJ databases">
        <title>MicrobeMod: A computational toolkit for identifying prokaryotic methylation and restriction-modification with nanopore sequencing.</title>
        <authorList>
            <person name="Crits-Christoph A."/>
            <person name="Kang S.C."/>
            <person name="Lee H."/>
            <person name="Ostrov N."/>
        </authorList>
    </citation>
    <scope>NUCLEOTIDE SEQUENCE [LARGE SCALE GENOMIC DNA]</scope>
    <source>
        <strain evidence="6 7">ATCC 33173</strain>
    </source>
</reference>
<dbReference type="RefSeq" id="WP_041602051.1">
    <property type="nucleotide sequence ID" value="NC_014532.2"/>
</dbReference>
<evidence type="ECO:0000259" key="5">
    <source>
        <dbReference type="PROSITE" id="PS50887"/>
    </source>
</evidence>
<dbReference type="InterPro" id="IPR000160">
    <property type="entry name" value="GGDEF_dom"/>
</dbReference>
<evidence type="ECO:0000256" key="3">
    <source>
        <dbReference type="SAM" id="Phobius"/>
    </source>
</evidence>
<accession>A0ABZ0TB10</accession>
<feature type="chain" id="PRO_5045466981" description="diguanylate cyclase" evidence="4">
    <location>
        <begin position="28"/>
        <end position="583"/>
    </location>
</feature>
<dbReference type="SMART" id="SM00267">
    <property type="entry name" value="GGDEF"/>
    <property type="match status" value="1"/>
</dbReference>
<dbReference type="EC" id="2.7.7.65" evidence="1"/>
<feature type="domain" description="GGDEF" evidence="5">
    <location>
        <begin position="450"/>
        <end position="583"/>
    </location>
</feature>
<keyword evidence="3" id="KW-1133">Transmembrane helix</keyword>
<feature type="transmembrane region" description="Helical" evidence="3">
    <location>
        <begin position="243"/>
        <end position="263"/>
    </location>
</feature>
<dbReference type="PANTHER" id="PTHR45138">
    <property type="entry name" value="REGULATORY COMPONENTS OF SENSORY TRANSDUCTION SYSTEM"/>
    <property type="match status" value="1"/>
</dbReference>
<dbReference type="PROSITE" id="PS50887">
    <property type="entry name" value="GGDEF"/>
    <property type="match status" value="1"/>
</dbReference>
<name>A0ABZ0TB10_HALED</name>
<dbReference type="PANTHER" id="PTHR45138:SF9">
    <property type="entry name" value="DIGUANYLATE CYCLASE DGCM-RELATED"/>
    <property type="match status" value="1"/>
</dbReference>
<dbReference type="Proteomes" id="UP001322512">
    <property type="component" value="Chromosome"/>
</dbReference>
<feature type="transmembrane region" description="Helical" evidence="3">
    <location>
        <begin position="335"/>
        <end position="358"/>
    </location>
</feature>
<keyword evidence="6" id="KW-0548">Nucleotidyltransferase</keyword>
<comment type="catalytic activity">
    <reaction evidence="2">
        <text>2 GTP = 3',3'-c-di-GMP + 2 diphosphate</text>
        <dbReference type="Rhea" id="RHEA:24898"/>
        <dbReference type="ChEBI" id="CHEBI:33019"/>
        <dbReference type="ChEBI" id="CHEBI:37565"/>
        <dbReference type="ChEBI" id="CHEBI:58805"/>
        <dbReference type="EC" id="2.7.7.65"/>
    </reaction>
</comment>
<dbReference type="SUPFAM" id="SSF55073">
    <property type="entry name" value="Nucleotide cyclase"/>
    <property type="match status" value="1"/>
</dbReference>
<dbReference type="NCBIfam" id="TIGR00254">
    <property type="entry name" value="GGDEF"/>
    <property type="match status" value="1"/>
</dbReference>
<sequence length="583" mass="65487">MRRFILSSGRIMLSLILLGSIAAPAQASATALTDGWEYRWGDSPIADDGTPIWIRGESNDTDWQAIDFPSNPPERNGSHHAWFRITLPMTREWRDPVVYIYSVDLIVEAYLEGRRIYHYGNFDAHGEGRFAGWPWHMIELPRDFAGKTLYFRVYSDYTDIGLWGEVKLMEHAELLGYLLRHSTVDLVISIICLLLALLAGVFTLIQAGTRHYFAPIALFAFASGIMILANTQASQLLVSRPLMWSYLAAGSYYTLPIAIGLLLEHWYTDTRTRLIHRIWQFHLLYLVAALGAALAGWVNLSTTFPVFDLLLVTSLCLLMAAIVPRLPELDGKQQAILGSFAFFSLLLVTDMAVAHGLLPWFRVPVSSGALIFVLALVTISLLEYNRTHQELKRLNLRLEQEVAQRTGELQTLVKRLESFSYTDPLTGLHNRRYFTKLLEQSTAQAQRQGYPLTLLMIDIDHFKQINDRYGHEAGDSVLAAIAHCLSQYFREADVVCRLGGEEFAVLMHNTETSAVKERAEALLKTLACTVQHHQQIPLGPVTISCGIASYPLHAVNPQALVGLADKALYNAKHAGRARIHVYA</sequence>
<dbReference type="GO" id="GO:0052621">
    <property type="term" value="F:diguanylate cyclase activity"/>
    <property type="evidence" value="ECO:0007669"/>
    <property type="project" value="UniProtKB-EC"/>
</dbReference>
<dbReference type="Gene3D" id="3.30.70.270">
    <property type="match status" value="1"/>
</dbReference>
<evidence type="ECO:0000256" key="1">
    <source>
        <dbReference type="ARBA" id="ARBA00012528"/>
    </source>
</evidence>
<proteinExistence type="predicted"/>
<feature type="signal peptide" evidence="4">
    <location>
        <begin position="1"/>
        <end position="27"/>
    </location>
</feature>
<organism evidence="6 7">
    <name type="scientific">Halomonas elongata (strain ATCC 33173 / DSM 2581 / NBRC 15536 / NCIMB 2198 / 1H9)</name>
    <dbReference type="NCBI Taxonomy" id="768066"/>
    <lineage>
        <taxon>Bacteria</taxon>
        <taxon>Pseudomonadati</taxon>
        <taxon>Pseudomonadota</taxon>
        <taxon>Gammaproteobacteria</taxon>
        <taxon>Oceanospirillales</taxon>
        <taxon>Halomonadaceae</taxon>
        <taxon>Halomonas</taxon>
    </lineage>
</organism>
<keyword evidence="4" id="KW-0732">Signal</keyword>
<evidence type="ECO:0000313" key="7">
    <source>
        <dbReference type="Proteomes" id="UP001322512"/>
    </source>
</evidence>
<evidence type="ECO:0000256" key="2">
    <source>
        <dbReference type="ARBA" id="ARBA00034247"/>
    </source>
</evidence>
<dbReference type="GeneID" id="91010037"/>
<feature type="transmembrane region" description="Helical" evidence="3">
    <location>
        <begin position="186"/>
        <end position="205"/>
    </location>
</feature>
<evidence type="ECO:0000256" key="4">
    <source>
        <dbReference type="SAM" id="SignalP"/>
    </source>
</evidence>
<keyword evidence="6" id="KW-0808">Transferase</keyword>